<protein>
    <recommendedName>
        <fullName evidence="6">RING-type domain-containing protein</fullName>
    </recommendedName>
</protein>
<dbReference type="InterPro" id="IPR001841">
    <property type="entry name" value="Znf_RING"/>
</dbReference>
<evidence type="ECO:0000313" key="4">
    <source>
        <dbReference type="EnsemblProtists" id="PYU1_T011442"/>
    </source>
</evidence>
<name>K3X2J3_GLOUD</name>
<dbReference type="InterPro" id="IPR036465">
    <property type="entry name" value="vWFA_dom_sf"/>
</dbReference>
<evidence type="ECO:0000259" key="3">
    <source>
        <dbReference type="PROSITE" id="PS50234"/>
    </source>
</evidence>
<dbReference type="Gene3D" id="3.40.50.410">
    <property type="entry name" value="von Willebrand factor, type A domain"/>
    <property type="match status" value="1"/>
</dbReference>
<dbReference type="Proteomes" id="UP000019132">
    <property type="component" value="Unassembled WGS sequence"/>
</dbReference>
<sequence>MKVFKIDLDNKIGPPMRSLGVFPLKKDAKILNVYTIQSTAILIVYSTSSGIIIERVQFPIWQSYGLSKGVPSHVKTFRRQMTRCDFLVSERLIAFLGTSDDIGLYKFSESFASMEVVRSVNLRVHTSLSAPVADMLLLESSIFVRDQTGAAQSVNLRSKQTSRKINSLNCRGEESSACGDLVSFADGLVVACLSVASDEIGSFHGEIAAISSEDNRKLPVTLGSDMELLSKDCISVQSIGNYLLVADLLRGAIYVYDVRVTVRSDSFRIRHTGGKATRGQRHPDNKVDDDARSEHEKLDHWLWAFYHVFEKFPVNGLLASQRESGEQSCMESLKLKLVCPNTSASSDTVYDDCRCYFECMMGHLRALNKPLGELDLANGMIVAAFNDAGIKELANELERLRTRAISSFLQDVVTFVPIQICRAESNMLTVMADGQNKSHYMEQSQQLQSADIARSIRFGLLTPLLESWRGRCIVITSMGKQSTGKSYFLNHLTGSSFAIAGARCTDGAWMTVRVLSNDVLLVVLDFEGLGSFERTEQEDVFLSVLNAAVSMFTVFRMEMRFDKEIDEIFSKFQKGIQLIKSDPRLFRGKLYMSVKDVNPNDQNGVLDEFIAKFEKLLGTNKEHNFLCDMYSGQLGINCSPPLGTRGYYQSLTDAQQYIEHDLCQRNRSVGFPNGKAFLDCVRLVLAKISILDWTSLDESNVKLQLSEVRSKLPGLIRTGCFIPNDLVADSKPIGSYLKEDIVLTMCGNQDSDINLQRMCHEYPDMADKWMALNHVVVLDDIRDCDIDLGLDCSTVKDTDQGLRAIGASMLQLFEMYLTASGTPVNGKLSAKMQTGFDVFLVYMVRRRRLRILAWAKSLLGDRLSEDWQAVESQFLGRFQMLFNRCLHTCAHCQLGCIQPAVHTAAIGHDCGMNHSCQGRCEYCEDAVGSEGKTPMCSKPAGHEGRCECATGDHTCGKECCLVRASNCGERCVKKAGHEGAHVCAVEIHRCGMACSAKSCLGLCILSIASPHSAHKCEEMKCIEKCSMDGCGELCGEHDHFHGQTDVAVTFSVENNASGDKGTDVFDAESETPTIHMCSKTHACQATCSEKGNCYVEVFHKESSKTYVGARGTFKYKFQEMNGFRKKCATVLEPGQRTHSGSHTCVQESHFDAEMDDPDEETKESEQSGNRTLHYCEARCPCCSYFCKKEYGHFGMHATSHGNMRNTYFLADTEDIDIEERKYRAGESGNAEMCNLYCSKMGRAHVHYLDCEQTSGQRCVYVGDTKDQRRHCTRTLEPKPMKEMDELLHEQFWKTLGWNDPCTSADECESFGKCAFQCDAPEHDDNKSYCTLPAWHKPDPKPAQNDGFSYISGHKFECSHLVDSGKMHHVFVLDCSGSMTGSPWDQLMAAYREYMYNRVNEGASLDLVSVVTFDNYGKIEYEAQNITTMLQTSVTFRGGGTVYSVGLRCANEVLSRNNFETYKPVVVFFSDGQPCDAAQGEEMAAHIKKSYAPYGLEAFAVGYGTVNLSILQRVAEKLGGAYHSVLLGTELKQAFHTISASLGTRAGLALSKPLHELTCPICQRDMAAEEVVKLCPCRHELHKSCKSEMVEAKARDGDRVLCPICRKEVVI</sequence>
<dbReference type="InterPro" id="IPR002035">
    <property type="entry name" value="VWF_A"/>
</dbReference>
<keyword evidence="1" id="KW-0862">Zinc</keyword>
<dbReference type="SUPFAM" id="SSF52540">
    <property type="entry name" value="P-loop containing nucleoside triphosphate hydrolases"/>
    <property type="match status" value="1"/>
</dbReference>
<dbReference type="Gene3D" id="3.40.50.300">
    <property type="entry name" value="P-loop containing nucleotide triphosphate hydrolases"/>
    <property type="match status" value="1"/>
</dbReference>
<accession>K3X2J3</accession>
<dbReference type="InParanoid" id="K3X2J3"/>
<proteinExistence type="predicted"/>
<dbReference type="PANTHER" id="PTHR22796">
    <property type="entry name" value="URG4-RELATED"/>
    <property type="match status" value="1"/>
</dbReference>
<dbReference type="SMART" id="SM00184">
    <property type="entry name" value="RING"/>
    <property type="match status" value="1"/>
</dbReference>
<dbReference type="PROSITE" id="PS50089">
    <property type="entry name" value="ZF_RING_2"/>
    <property type="match status" value="1"/>
</dbReference>
<dbReference type="SMART" id="SM00327">
    <property type="entry name" value="VWA"/>
    <property type="match status" value="1"/>
</dbReference>
<dbReference type="InterPro" id="IPR013083">
    <property type="entry name" value="Znf_RING/FYVE/PHD"/>
</dbReference>
<dbReference type="VEuPathDB" id="FungiDB:PYU1_G011417"/>
<dbReference type="Gene3D" id="3.30.40.10">
    <property type="entry name" value="Zinc/RING finger domain, C3HC4 (zinc finger)"/>
    <property type="match status" value="1"/>
</dbReference>
<dbReference type="SUPFAM" id="SSF53300">
    <property type="entry name" value="vWA-like"/>
    <property type="match status" value="1"/>
</dbReference>
<reference evidence="4" key="3">
    <citation type="submission" date="2015-02" db="UniProtKB">
        <authorList>
            <consortium name="EnsemblProtists"/>
        </authorList>
    </citation>
    <scope>IDENTIFICATION</scope>
    <source>
        <strain evidence="4">DAOM BR144</strain>
    </source>
</reference>
<keyword evidence="5" id="KW-1185">Reference proteome</keyword>
<dbReference type="STRING" id="431595.K3X2J3"/>
<dbReference type="OMA" id="HWLRAFY"/>
<dbReference type="Pfam" id="PF00092">
    <property type="entry name" value="VWA"/>
    <property type="match status" value="1"/>
</dbReference>
<keyword evidence="1" id="KW-0479">Metal-binding</keyword>
<feature type="domain" description="RING-type" evidence="2">
    <location>
        <begin position="1558"/>
        <end position="1605"/>
    </location>
</feature>
<dbReference type="GO" id="GO:0008270">
    <property type="term" value="F:zinc ion binding"/>
    <property type="evidence" value="ECO:0007669"/>
    <property type="project" value="UniProtKB-KW"/>
</dbReference>
<reference evidence="5" key="2">
    <citation type="submission" date="2010-04" db="EMBL/GenBank/DDBJ databases">
        <authorList>
            <person name="Buell R."/>
            <person name="Hamilton J."/>
            <person name="Hostetler J."/>
        </authorList>
    </citation>
    <scope>NUCLEOTIDE SEQUENCE [LARGE SCALE GENOMIC DNA]</scope>
    <source>
        <strain evidence="5">DAOM:BR144</strain>
    </source>
</reference>
<feature type="domain" description="VWFA" evidence="3">
    <location>
        <begin position="1367"/>
        <end position="1541"/>
    </location>
</feature>
<dbReference type="SUPFAM" id="SSF57850">
    <property type="entry name" value="RING/U-box"/>
    <property type="match status" value="1"/>
</dbReference>
<keyword evidence="1" id="KW-0863">Zinc-finger</keyword>
<dbReference type="CDD" id="cd00198">
    <property type="entry name" value="vWFA"/>
    <property type="match status" value="1"/>
</dbReference>
<evidence type="ECO:0000313" key="5">
    <source>
        <dbReference type="Proteomes" id="UP000019132"/>
    </source>
</evidence>
<dbReference type="InterPro" id="IPR027417">
    <property type="entry name" value="P-loop_NTPase"/>
</dbReference>
<dbReference type="EnsemblProtists" id="PYU1_T011442">
    <property type="protein sequence ID" value="PYU1_T011442"/>
    <property type="gene ID" value="PYU1_G011417"/>
</dbReference>
<dbReference type="eggNOG" id="ENOG502QUF5">
    <property type="taxonomic scope" value="Eukaryota"/>
</dbReference>
<reference evidence="5" key="1">
    <citation type="journal article" date="2010" name="Genome Biol.">
        <title>Genome sequence of the necrotrophic plant pathogen Pythium ultimum reveals original pathogenicity mechanisms and effector repertoire.</title>
        <authorList>
            <person name="Levesque C.A."/>
            <person name="Brouwer H."/>
            <person name="Cano L."/>
            <person name="Hamilton J.P."/>
            <person name="Holt C."/>
            <person name="Huitema E."/>
            <person name="Raffaele S."/>
            <person name="Robideau G.P."/>
            <person name="Thines M."/>
            <person name="Win J."/>
            <person name="Zerillo M.M."/>
            <person name="Beakes G.W."/>
            <person name="Boore J.L."/>
            <person name="Busam D."/>
            <person name="Dumas B."/>
            <person name="Ferriera S."/>
            <person name="Fuerstenberg S.I."/>
            <person name="Gachon C.M."/>
            <person name="Gaulin E."/>
            <person name="Govers F."/>
            <person name="Grenville-Briggs L."/>
            <person name="Horner N."/>
            <person name="Hostetler J."/>
            <person name="Jiang R.H."/>
            <person name="Johnson J."/>
            <person name="Krajaejun T."/>
            <person name="Lin H."/>
            <person name="Meijer H.J."/>
            <person name="Moore B."/>
            <person name="Morris P."/>
            <person name="Phuntmart V."/>
            <person name="Puiu D."/>
            <person name="Shetty J."/>
            <person name="Stajich J.E."/>
            <person name="Tripathy S."/>
            <person name="Wawra S."/>
            <person name="van West P."/>
            <person name="Whitty B.R."/>
            <person name="Coutinho P.M."/>
            <person name="Henrissat B."/>
            <person name="Martin F."/>
            <person name="Thomas P.D."/>
            <person name="Tyler B.M."/>
            <person name="De Vries R.P."/>
            <person name="Kamoun S."/>
            <person name="Yandell M."/>
            <person name="Tisserat N."/>
            <person name="Buell C.R."/>
        </authorList>
    </citation>
    <scope>NUCLEOTIDE SEQUENCE</scope>
    <source>
        <strain evidence="5">DAOM:BR144</strain>
    </source>
</reference>
<evidence type="ECO:0000259" key="2">
    <source>
        <dbReference type="PROSITE" id="PS50089"/>
    </source>
</evidence>
<evidence type="ECO:0000256" key="1">
    <source>
        <dbReference type="PROSITE-ProRule" id="PRU00175"/>
    </source>
</evidence>
<dbReference type="EMBL" id="GL376571">
    <property type="status" value="NOT_ANNOTATED_CDS"/>
    <property type="molecule type" value="Genomic_DNA"/>
</dbReference>
<dbReference type="HOGENOM" id="CLU_001283_1_0_1"/>
<dbReference type="PROSITE" id="PS50234">
    <property type="entry name" value="VWFA"/>
    <property type="match status" value="1"/>
</dbReference>
<evidence type="ECO:0008006" key="6">
    <source>
        <dbReference type="Google" id="ProtNLM"/>
    </source>
</evidence>
<organism evidence="4 5">
    <name type="scientific">Globisporangium ultimum (strain ATCC 200006 / CBS 805.95 / DAOM BR144)</name>
    <name type="common">Pythium ultimum</name>
    <dbReference type="NCBI Taxonomy" id="431595"/>
    <lineage>
        <taxon>Eukaryota</taxon>
        <taxon>Sar</taxon>
        <taxon>Stramenopiles</taxon>
        <taxon>Oomycota</taxon>
        <taxon>Peronosporomycetes</taxon>
        <taxon>Pythiales</taxon>
        <taxon>Pythiaceae</taxon>
        <taxon>Globisporangium</taxon>
    </lineage>
</organism>
<dbReference type="Pfam" id="PF13639">
    <property type="entry name" value="zf-RING_2"/>
    <property type="match status" value="1"/>
</dbReference>
<dbReference type="PANTHER" id="PTHR22796:SF1">
    <property type="entry name" value="VWFA DOMAIN-CONTAINING PROTEIN"/>
    <property type="match status" value="1"/>
</dbReference>